<feature type="domain" description="Glycosyltransferase 2-like" evidence="4">
    <location>
        <begin position="31"/>
        <end position="172"/>
    </location>
</feature>
<dbReference type="PANTHER" id="PTHR43179:SF12">
    <property type="entry name" value="GALACTOFURANOSYLTRANSFERASE GLFT2"/>
    <property type="match status" value="1"/>
</dbReference>
<proteinExistence type="inferred from homology"/>
<dbReference type="EMBL" id="JAHGUI010000022">
    <property type="protein sequence ID" value="MBT2918480.1"/>
    <property type="molecule type" value="Genomic_DNA"/>
</dbReference>
<evidence type="ECO:0000256" key="3">
    <source>
        <dbReference type="ARBA" id="ARBA00022679"/>
    </source>
</evidence>
<dbReference type="InterPro" id="IPR001173">
    <property type="entry name" value="Glyco_trans_2-like"/>
</dbReference>
<dbReference type="InterPro" id="IPR006446">
    <property type="entry name" value="RhaTrfase"/>
</dbReference>
<dbReference type="Proteomes" id="UP000078309">
    <property type="component" value="Unassembled WGS sequence"/>
</dbReference>
<reference evidence="5 6" key="1">
    <citation type="journal article" date="2017" name="J. Fish Dis.">
        <title>Comparative assessment of Vibrio virulence in marine fish larvae.</title>
        <authorList>
            <person name="Ronneseth A."/>
            <person name="Castillo D."/>
            <person name="D'Alvise P."/>
            <person name="Tonnesen O."/>
            <person name="Haugland G."/>
            <person name="Grotkjaer T."/>
            <person name="Engell-Sorensen K."/>
            <person name="Norremark L."/>
            <person name="Bergh O."/>
            <person name="Wergeland H.I."/>
            <person name="Gram L."/>
        </authorList>
    </citation>
    <scope>NUCLEOTIDE SEQUENCE [LARGE SCALE GENOMIC DNA]</scope>
    <source>
        <strain evidence="5 6">90-11-286</strain>
    </source>
</reference>
<evidence type="ECO:0000256" key="2">
    <source>
        <dbReference type="ARBA" id="ARBA00022676"/>
    </source>
</evidence>
<keyword evidence="3" id="KW-0808">Transferase</keyword>
<dbReference type="InterPro" id="IPR029044">
    <property type="entry name" value="Nucleotide-diphossugar_trans"/>
</dbReference>
<sequence>MSLSSVIITFQPDLSNVSQLLFACISFGNKAIVVDNGSNNAEDLQDICRLFEHVKLIRLDENVGIASAQNIAISNLNGNEDDIIVFFDQDSSIDNGYLSKVEVAYKRLESDFGRGIVLGPRFYNRVSKFEYPVIKFNIFGLRSRIYPSESRYPIEASCIISSGMAVRKNILDSVGMMDDSLFIDYVDTEWSLRARYLGNLILVDPQLVMEHEIGTDNLKLFKWRVPVHSASRRYYRIRNSFFLFRYPYIPRLVCAREVTFSILHQLFLVLLTNEKKAHLKSLWRGIKDGVFYKS</sequence>
<dbReference type="AlphaFoldDB" id="A0ABD4QTY6"/>
<evidence type="ECO:0000313" key="6">
    <source>
        <dbReference type="Proteomes" id="UP000078309"/>
    </source>
</evidence>
<dbReference type="Gene3D" id="3.90.550.10">
    <property type="entry name" value="Spore Coat Polysaccharide Biosynthesis Protein SpsA, Chain A"/>
    <property type="match status" value="1"/>
</dbReference>
<keyword evidence="2" id="KW-0328">Glycosyltransferase</keyword>
<comment type="similarity">
    <text evidence="1">Belongs to the glycosyltransferase 2 family.</text>
</comment>
<comment type="caution">
    <text evidence="5">The sequence shown here is derived from an EMBL/GenBank/DDBJ whole genome shotgun (WGS) entry which is preliminary data.</text>
</comment>
<gene>
    <name evidence="5" type="ORF">PL14_07255</name>
</gene>
<evidence type="ECO:0000259" key="4">
    <source>
        <dbReference type="Pfam" id="PF00535"/>
    </source>
</evidence>
<evidence type="ECO:0000313" key="5">
    <source>
        <dbReference type="EMBL" id="MBT2918480.1"/>
    </source>
</evidence>
<accession>A0ABD4QTY6</accession>
<dbReference type="Pfam" id="PF00535">
    <property type="entry name" value="Glycos_transf_2"/>
    <property type="match status" value="1"/>
</dbReference>
<name>A0ABD4QTY6_VIBAN</name>
<dbReference type="CDD" id="cd02526">
    <property type="entry name" value="GT2_RfbF_like"/>
    <property type="match status" value="1"/>
</dbReference>
<dbReference type="SUPFAM" id="SSF53448">
    <property type="entry name" value="Nucleotide-diphospho-sugar transferases"/>
    <property type="match status" value="1"/>
</dbReference>
<organism evidence="5 6">
    <name type="scientific">Vibrio anguillarum</name>
    <name type="common">Listonella anguillarum</name>
    <dbReference type="NCBI Taxonomy" id="55601"/>
    <lineage>
        <taxon>Bacteria</taxon>
        <taxon>Pseudomonadati</taxon>
        <taxon>Pseudomonadota</taxon>
        <taxon>Gammaproteobacteria</taxon>
        <taxon>Vibrionales</taxon>
        <taxon>Vibrionaceae</taxon>
        <taxon>Vibrio</taxon>
    </lineage>
</organism>
<dbReference type="PANTHER" id="PTHR43179">
    <property type="entry name" value="RHAMNOSYLTRANSFERASE WBBL"/>
    <property type="match status" value="1"/>
</dbReference>
<dbReference type="NCBIfam" id="TIGR01556">
    <property type="entry name" value="rhamnosyltran"/>
    <property type="match status" value="1"/>
</dbReference>
<dbReference type="GO" id="GO:0016757">
    <property type="term" value="F:glycosyltransferase activity"/>
    <property type="evidence" value="ECO:0007669"/>
    <property type="project" value="UniProtKB-KW"/>
</dbReference>
<dbReference type="RefSeq" id="WP_064626016.1">
    <property type="nucleotide sequence ID" value="NZ_CP022099.1"/>
</dbReference>
<protein>
    <submittedName>
        <fullName evidence="5">Glycosyltransferase family 2 protein</fullName>
    </submittedName>
</protein>
<evidence type="ECO:0000256" key="1">
    <source>
        <dbReference type="ARBA" id="ARBA00006739"/>
    </source>
</evidence>